<dbReference type="PANTHER" id="PTHR32444">
    <property type="entry name" value="BULB-TYPE LECTIN DOMAIN-CONTAINING PROTEIN"/>
    <property type="match status" value="1"/>
</dbReference>
<evidence type="ECO:0008006" key="10">
    <source>
        <dbReference type="Google" id="ProtNLM"/>
    </source>
</evidence>
<dbReference type="Pfam" id="PF01453">
    <property type="entry name" value="B_lectin"/>
    <property type="match status" value="1"/>
</dbReference>
<evidence type="ECO:0000259" key="6">
    <source>
        <dbReference type="PROSITE" id="PS50927"/>
    </source>
</evidence>
<keyword evidence="3" id="KW-1015">Disulfide bond</keyword>
<dbReference type="InterPro" id="IPR000858">
    <property type="entry name" value="S_locus_glycoprot_dom"/>
</dbReference>
<evidence type="ECO:0000313" key="8">
    <source>
        <dbReference type="EMBL" id="KAF8397807.1"/>
    </source>
</evidence>
<keyword evidence="2 5" id="KW-0732">Signal</keyword>
<dbReference type="InterPro" id="IPR036426">
    <property type="entry name" value="Bulb-type_lectin_dom_sf"/>
</dbReference>
<dbReference type="Pfam" id="PF00024">
    <property type="entry name" value="PAN_1"/>
    <property type="match status" value="1"/>
</dbReference>
<dbReference type="PANTHER" id="PTHR32444:SF108">
    <property type="entry name" value="OS02G0527900 PROTEIN"/>
    <property type="match status" value="1"/>
</dbReference>
<dbReference type="Gene3D" id="2.90.10.30">
    <property type="match status" value="1"/>
</dbReference>
<feature type="chain" id="PRO_5032924450" description="Apple domain-containing protein" evidence="5">
    <location>
        <begin position="35"/>
        <end position="489"/>
    </location>
</feature>
<proteinExistence type="predicted"/>
<dbReference type="Proteomes" id="UP000655225">
    <property type="component" value="Unassembled WGS sequence"/>
</dbReference>
<comment type="caution">
    <text evidence="8">The sequence shown here is derived from an EMBL/GenBank/DDBJ whole genome shotgun (WGS) entry which is preliminary data.</text>
</comment>
<accession>A0A834Z6E6</accession>
<comment type="function">
    <text evidence="1">Involved in sporophytic self-incompatibility system (the inability of flowering plants to achieve self-fertilization).</text>
</comment>
<feature type="domain" description="Apple" evidence="7">
    <location>
        <begin position="333"/>
        <end position="418"/>
    </location>
</feature>
<evidence type="ECO:0000256" key="5">
    <source>
        <dbReference type="SAM" id="SignalP"/>
    </source>
</evidence>
<keyword evidence="4" id="KW-0812">Transmembrane</keyword>
<evidence type="ECO:0000256" key="1">
    <source>
        <dbReference type="ARBA" id="ARBA00003061"/>
    </source>
</evidence>
<feature type="domain" description="Bulb-type lectin" evidence="6">
    <location>
        <begin position="42"/>
        <end position="166"/>
    </location>
</feature>
<feature type="transmembrane region" description="Helical" evidence="4">
    <location>
        <begin position="426"/>
        <end position="448"/>
    </location>
</feature>
<dbReference type="OMA" id="PYKDLGS"/>
<keyword evidence="4" id="KW-0472">Membrane</keyword>
<gene>
    <name evidence="8" type="ORF">HHK36_016730</name>
</gene>
<dbReference type="Pfam" id="PF00954">
    <property type="entry name" value="S_locus_glycop"/>
    <property type="match status" value="1"/>
</dbReference>
<reference evidence="8 9" key="1">
    <citation type="submission" date="2020-04" db="EMBL/GenBank/DDBJ databases">
        <title>Plant Genome Project.</title>
        <authorList>
            <person name="Zhang R.-G."/>
        </authorList>
    </citation>
    <scope>NUCLEOTIDE SEQUENCE [LARGE SCALE GENOMIC DNA]</scope>
    <source>
        <strain evidence="8">YNK0</strain>
        <tissue evidence="8">Leaf</tissue>
    </source>
</reference>
<evidence type="ECO:0000259" key="7">
    <source>
        <dbReference type="PROSITE" id="PS50948"/>
    </source>
</evidence>
<keyword evidence="9" id="KW-1185">Reference proteome</keyword>
<sequence length="489" mass="54098">MERPTELTTRLYATQLLLIIFVLLFMTTCPPVRATTQELLKGFTATPNPSVSSFQALLNDSNGNFSLGFLRVGRTQLSLAILHVPSAEPVWLANPTSLARWSEPTRLFFNGSLVLSDPHSGVLWSTQTNGGRVLLLNTSNLQIQEIDDSLSVLWQSFDFPSDTLLENENFTASMTLFSSNGLYSMRLGDDFMGLYAKFKPDSTQIYWKHKAMEAKAEIVRGQGPIYARVSSNGFLGMYQTEIAPVDVQPFDSFQRPIAGIRRIRLETDGNLKGYYWNGLSWVLDFRAIPNECDLPSSCGSYALCRPGDGCACLDNQTEYISGKCFPPESGDFCGEGEENENEFGVLRRKGVELPYKERMGFEKMGSLEECESFCEKNCSCWGAVFNNASGFCYKVDYPIETLVSVGDETKVGYFKVKKVAEKKKDLGFAAGIGLLAGAVVIFVGVAGFGSYRIWRSKKGPNGFMEDGFSPGPYKDLGSASFRSIELCQG</sequence>
<dbReference type="InterPro" id="IPR003609">
    <property type="entry name" value="Pan_app"/>
</dbReference>
<keyword evidence="4" id="KW-1133">Transmembrane helix</keyword>
<dbReference type="EMBL" id="JABCRI010000011">
    <property type="protein sequence ID" value="KAF8397807.1"/>
    <property type="molecule type" value="Genomic_DNA"/>
</dbReference>
<dbReference type="InterPro" id="IPR001480">
    <property type="entry name" value="Bulb-type_lectin_dom"/>
</dbReference>
<name>A0A834Z6E6_TETSI</name>
<dbReference type="PROSITE" id="PS50927">
    <property type="entry name" value="BULB_LECTIN"/>
    <property type="match status" value="1"/>
</dbReference>
<dbReference type="SUPFAM" id="SSF51110">
    <property type="entry name" value="alpha-D-mannose-specific plant lectins"/>
    <property type="match status" value="1"/>
</dbReference>
<protein>
    <recommendedName>
        <fullName evidence="10">Apple domain-containing protein</fullName>
    </recommendedName>
</protein>
<dbReference type="GO" id="GO:0048544">
    <property type="term" value="P:recognition of pollen"/>
    <property type="evidence" value="ECO:0007669"/>
    <property type="project" value="InterPro"/>
</dbReference>
<feature type="signal peptide" evidence="5">
    <location>
        <begin position="1"/>
        <end position="34"/>
    </location>
</feature>
<organism evidence="8 9">
    <name type="scientific">Tetracentron sinense</name>
    <name type="common">Spur-leaf</name>
    <dbReference type="NCBI Taxonomy" id="13715"/>
    <lineage>
        <taxon>Eukaryota</taxon>
        <taxon>Viridiplantae</taxon>
        <taxon>Streptophyta</taxon>
        <taxon>Embryophyta</taxon>
        <taxon>Tracheophyta</taxon>
        <taxon>Spermatophyta</taxon>
        <taxon>Magnoliopsida</taxon>
        <taxon>Trochodendrales</taxon>
        <taxon>Trochodendraceae</taxon>
        <taxon>Tetracentron</taxon>
    </lineage>
</organism>
<evidence type="ECO:0000256" key="2">
    <source>
        <dbReference type="ARBA" id="ARBA00022729"/>
    </source>
</evidence>
<dbReference type="PIRSF" id="PIRSF002686">
    <property type="entry name" value="SLG"/>
    <property type="match status" value="1"/>
</dbReference>
<dbReference type="SMART" id="SM00108">
    <property type="entry name" value="B_lectin"/>
    <property type="match status" value="1"/>
</dbReference>
<evidence type="ECO:0000256" key="3">
    <source>
        <dbReference type="ARBA" id="ARBA00023157"/>
    </source>
</evidence>
<dbReference type="OrthoDB" id="590879at2759"/>
<evidence type="ECO:0000256" key="4">
    <source>
        <dbReference type="SAM" id="Phobius"/>
    </source>
</evidence>
<dbReference type="PROSITE" id="PS50948">
    <property type="entry name" value="PAN"/>
    <property type="match status" value="1"/>
</dbReference>
<dbReference type="InterPro" id="IPR035446">
    <property type="entry name" value="SLSG/EP1"/>
</dbReference>
<dbReference type="AlphaFoldDB" id="A0A834Z6E6"/>
<evidence type="ECO:0000313" key="9">
    <source>
        <dbReference type="Proteomes" id="UP000655225"/>
    </source>
</evidence>